<dbReference type="InterPro" id="IPR029058">
    <property type="entry name" value="AB_hydrolase_fold"/>
</dbReference>
<keyword evidence="5" id="KW-0732">Signal</keyword>
<proteinExistence type="inferred from homology"/>
<dbReference type="PANTHER" id="PTHR11610">
    <property type="entry name" value="LIPASE"/>
    <property type="match status" value="1"/>
</dbReference>
<dbReference type="Proteomes" id="UP001642540">
    <property type="component" value="Unassembled WGS sequence"/>
</dbReference>
<evidence type="ECO:0000256" key="3">
    <source>
        <dbReference type="ARBA" id="ARBA00022525"/>
    </source>
</evidence>
<dbReference type="Gene3D" id="3.40.50.1820">
    <property type="entry name" value="alpha/beta hydrolase"/>
    <property type="match status" value="1"/>
</dbReference>
<keyword evidence="8" id="KW-1185">Reference proteome</keyword>
<comment type="similarity">
    <text evidence="2 4">Belongs to the AB hydrolase superfamily. Lipase family.</text>
</comment>
<comment type="caution">
    <text evidence="7">The sequence shown here is derived from an EMBL/GenBank/DDBJ whole genome shotgun (WGS) entry which is preliminary data.</text>
</comment>
<evidence type="ECO:0000256" key="4">
    <source>
        <dbReference type="RuleBase" id="RU004262"/>
    </source>
</evidence>
<sequence>MKFQIVVCVIANIIFSTHTTQLSENVLDVALLYKYCIGGAIVGLRNHSILSITDFKNEDHLSLKNNHSEAKLPTELNPTTVLGQQFPFNVATVLIKAIRINNATTGGDIPHYDSVRQPNSDPNEEIRYLLFTNKNQDKFQVMKKDGSVEGTFWNSTGKTKILIHGLTSDSSMTAIENIWTQHIFDIKDAYLTKKSEVFNVVVMDWTSLSTVPLFRYPDAANATLLAGENLATFIVRLLNSGNLRSLEDIHLIGHSLGSHVAGVTGNKMQKISTDYVIERITGLDPAGPCFDSGTGELPKNTERILDKEDAKFVDIIHTNMGNIINSLGGRYGSSVQAGHVDFYPNGGEFQADCDIIENRINFCSHQKSVVFYAESILEAFVACPCDTWIAYRSAKCSCDLTTGGEYFGEYCNKTARGKLYIHKP</sequence>
<evidence type="ECO:0000256" key="5">
    <source>
        <dbReference type="SAM" id="SignalP"/>
    </source>
</evidence>
<evidence type="ECO:0000259" key="6">
    <source>
        <dbReference type="Pfam" id="PF00151"/>
    </source>
</evidence>
<evidence type="ECO:0000313" key="7">
    <source>
        <dbReference type="EMBL" id="CAL8116112.1"/>
    </source>
</evidence>
<dbReference type="InterPro" id="IPR013818">
    <property type="entry name" value="Lipase"/>
</dbReference>
<name>A0ABP1R3S9_9HEXA</name>
<protein>
    <recommendedName>
        <fullName evidence="6">Lipase domain-containing protein</fullName>
    </recommendedName>
</protein>
<evidence type="ECO:0000313" key="8">
    <source>
        <dbReference type="Proteomes" id="UP001642540"/>
    </source>
</evidence>
<accession>A0ABP1R3S9</accession>
<keyword evidence="3" id="KW-0964">Secreted</keyword>
<evidence type="ECO:0000256" key="2">
    <source>
        <dbReference type="ARBA" id="ARBA00010701"/>
    </source>
</evidence>
<reference evidence="7 8" key="1">
    <citation type="submission" date="2024-08" db="EMBL/GenBank/DDBJ databases">
        <authorList>
            <person name="Cucini C."/>
            <person name="Frati F."/>
        </authorList>
    </citation>
    <scope>NUCLEOTIDE SEQUENCE [LARGE SCALE GENOMIC DNA]</scope>
</reference>
<dbReference type="SUPFAM" id="SSF53474">
    <property type="entry name" value="alpha/beta-Hydrolases"/>
    <property type="match status" value="1"/>
</dbReference>
<feature type="signal peptide" evidence="5">
    <location>
        <begin position="1"/>
        <end position="19"/>
    </location>
</feature>
<gene>
    <name evidence="7" type="ORF">ODALV1_LOCUS17161</name>
</gene>
<dbReference type="InterPro" id="IPR000734">
    <property type="entry name" value="TAG_lipase"/>
</dbReference>
<comment type="subcellular location">
    <subcellularLocation>
        <location evidence="1">Secreted</location>
    </subcellularLocation>
</comment>
<dbReference type="PANTHER" id="PTHR11610:SF173">
    <property type="entry name" value="LIPASE DOMAIN-CONTAINING PROTEIN-RELATED"/>
    <property type="match status" value="1"/>
</dbReference>
<dbReference type="EMBL" id="CAXLJM020000051">
    <property type="protein sequence ID" value="CAL8116112.1"/>
    <property type="molecule type" value="Genomic_DNA"/>
</dbReference>
<feature type="domain" description="Lipase" evidence="6">
    <location>
        <begin position="117"/>
        <end position="414"/>
    </location>
</feature>
<dbReference type="Pfam" id="PF00151">
    <property type="entry name" value="Lipase"/>
    <property type="match status" value="1"/>
</dbReference>
<organism evidence="7 8">
    <name type="scientific">Orchesella dallaii</name>
    <dbReference type="NCBI Taxonomy" id="48710"/>
    <lineage>
        <taxon>Eukaryota</taxon>
        <taxon>Metazoa</taxon>
        <taxon>Ecdysozoa</taxon>
        <taxon>Arthropoda</taxon>
        <taxon>Hexapoda</taxon>
        <taxon>Collembola</taxon>
        <taxon>Entomobryomorpha</taxon>
        <taxon>Entomobryoidea</taxon>
        <taxon>Orchesellidae</taxon>
        <taxon>Orchesellinae</taxon>
        <taxon>Orchesella</taxon>
    </lineage>
</organism>
<evidence type="ECO:0000256" key="1">
    <source>
        <dbReference type="ARBA" id="ARBA00004613"/>
    </source>
</evidence>
<feature type="chain" id="PRO_5047323368" description="Lipase domain-containing protein" evidence="5">
    <location>
        <begin position="20"/>
        <end position="424"/>
    </location>
</feature>